<feature type="region of interest" description="Disordered" evidence="1">
    <location>
        <begin position="62"/>
        <end position="87"/>
    </location>
</feature>
<dbReference type="KEGG" id="ker:91102482"/>
<evidence type="ECO:0000313" key="3">
    <source>
        <dbReference type="Proteomes" id="UP001358614"/>
    </source>
</evidence>
<evidence type="ECO:0000313" key="2">
    <source>
        <dbReference type="EMBL" id="WWD05598.1"/>
    </source>
</evidence>
<keyword evidence="3" id="KW-1185">Reference proteome</keyword>
<name>A0AAX4KIJ0_9TREE</name>
<accession>A0AAX4KIJ0</accession>
<sequence length="87" mass="9798">MPSASETNTSRGNITQRDTENHLGWADCTPCSQANEECKTSDSDTDICDRCFKIDPSRCYTDWEEHPGSIPDGIRKDVDRASTKDRK</sequence>
<dbReference type="GeneID" id="91102482"/>
<gene>
    <name evidence="2" type="ORF">V865_003679</name>
</gene>
<evidence type="ECO:0000256" key="1">
    <source>
        <dbReference type="SAM" id="MobiDB-lite"/>
    </source>
</evidence>
<proteinExistence type="predicted"/>
<organism evidence="2 3">
    <name type="scientific">Kwoniella europaea PYCC6329</name>
    <dbReference type="NCBI Taxonomy" id="1423913"/>
    <lineage>
        <taxon>Eukaryota</taxon>
        <taxon>Fungi</taxon>
        <taxon>Dikarya</taxon>
        <taxon>Basidiomycota</taxon>
        <taxon>Agaricomycotina</taxon>
        <taxon>Tremellomycetes</taxon>
        <taxon>Tremellales</taxon>
        <taxon>Cryptococcaceae</taxon>
        <taxon>Kwoniella</taxon>
    </lineage>
</organism>
<evidence type="ECO:0008006" key="4">
    <source>
        <dbReference type="Google" id="ProtNLM"/>
    </source>
</evidence>
<dbReference type="EMBL" id="CP144089">
    <property type="protein sequence ID" value="WWD05598.1"/>
    <property type="molecule type" value="Genomic_DNA"/>
</dbReference>
<dbReference type="AlphaFoldDB" id="A0AAX4KIJ0"/>
<reference evidence="2 3" key="1">
    <citation type="submission" date="2024-01" db="EMBL/GenBank/DDBJ databases">
        <title>Comparative genomics of Cryptococcus and Kwoniella reveals pathogenesis evolution and contrasting modes of karyotype evolution via chromosome fusion or intercentromeric recombination.</title>
        <authorList>
            <person name="Coelho M.A."/>
            <person name="David-Palma M."/>
            <person name="Shea T."/>
            <person name="Bowers K."/>
            <person name="McGinley-Smith S."/>
            <person name="Mohammad A.W."/>
            <person name="Gnirke A."/>
            <person name="Yurkov A.M."/>
            <person name="Nowrousian M."/>
            <person name="Sun S."/>
            <person name="Cuomo C.A."/>
            <person name="Heitman J."/>
        </authorList>
    </citation>
    <scope>NUCLEOTIDE SEQUENCE [LARGE SCALE GENOMIC DNA]</scope>
    <source>
        <strain evidence="2 3">PYCC6329</strain>
    </source>
</reference>
<protein>
    <recommendedName>
        <fullName evidence="4">Zn(2)-C6 fungal-type domain-containing protein</fullName>
    </recommendedName>
</protein>
<dbReference type="RefSeq" id="XP_066083565.1">
    <property type="nucleotide sequence ID" value="XM_066227468.1"/>
</dbReference>
<dbReference type="Proteomes" id="UP001358614">
    <property type="component" value="Chromosome 1"/>
</dbReference>